<keyword evidence="3" id="KW-0274">FAD</keyword>
<dbReference type="EMBL" id="CM000851">
    <property type="protein sequence ID" value="KRG99007.1"/>
    <property type="molecule type" value="Genomic_DNA"/>
</dbReference>
<name>K7MRD1_SOYBN</name>
<evidence type="ECO:0000256" key="1">
    <source>
        <dbReference type="ARBA" id="ARBA00001974"/>
    </source>
</evidence>
<keyword evidence="6" id="KW-1185">Reference proteome</keyword>
<dbReference type="Gramene" id="KRG99007">
    <property type="protein sequence ID" value="KRG99007"/>
    <property type="gene ID" value="GLYMA_18G113700"/>
</dbReference>
<proteinExistence type="predicted"/>
<comment type="cofactor">
    <cofactor evidence="1">
        <name>FAD</name>
        <dbReference type="ChEBI" id="CHEBI:57692"/>
    </cofactor>
</comment>
<keyword evidence="2" id="KW-0285">Flavoprotein</keyword>
<reference evidence="4 5" key="1">
    <citation type="journal article" date="2010" name="Nature">
        <title>Genome sequence of the palaeopolyploid soybean.</title>
        <authorList>
            <person name="Schmutz J."/>
            <person name="Cannon S.B."/>
            <person name="Schlueter J."/>
            <person name="Ma J."/>
            <person name="Mitros T."/>
            <person name="Nelson W."/>
            <person name="Hyten D.L."/>
            <person name="Song Q."/>
            <person name="Thelen J.J."/>
            <person name="Cheng J."/>
            <person name="Xu D."/>
            <person name="Hellsten U."/>
            <person name="May G.D."/>
            <person name="Yu Y."/>
            <person name="Sakurai T."/>
            <person name="Umezawa T."/>
            <person name="Bhattacharyya M.K."/>
            <person name="Sandhu D."/>
            <person name="Valliyodan B."/>
            <person name="Lindquist E."/>
            <person name="Peto M."/>
            <person name="Grant D."/>
            <person name="Shu S."/>
            <person name="Goodstein D."/>
            <person name="Barry K."/>
            <person name="Futrell-Griggs M."/>
            <person name="Abernathy B."/>
            <person name="Du J."/>
            <person name="Tian Z."/>
            <person name="Zhu L."/>
            <person name="Gill N."/>
            <person name="Joshi T."/>
            <person name="Libault M."/>
            <person name="Sethuraman A."/>
            <person name="Zhang X.-C."/>
            <person name="Shinozaki K."/>
            <person name="Nguyen H.T."/>
            <person name="Wing R.A."/>
            <person name="Cregan P."/>
            <person name="Specht J."/>
            <person name="Grimwood J."/>
            <person name="Rokhsar D."/>
            <person name="Stacey G."/>
            <person name="Shoemaker R.C."/>
            <person name="Jackson S.A."/>
        </authorList>
    </citation>
    <scope>NUCLEOTIDE SEQUENCE [LARGE SCALE GENOMIC DNA]</scope>
    <source>
        <strain evidence="5">cv. Williams 82</strain>
        <tissue evidence="4">Callus</tissue>
    </source>
</reference>
<reference evidence="4" key="3">
    <citation type="submission" date="2018-07" db="EMBL/GenBank/DDBJ databases">
        <title>WGS assembly of Glycine max.</title>
        <authorList>
            <person name="Schmutz J."/>
            <person name="Cannon S."/>
            <person name="Schlueter J."/>
            <person name="Ma J."/>
            <person name="Mitros T."/>
            <person name="Nelson W."/>
            <person name="Hyten D."/>
            <person name="Song Q."/>
            <person name="Thelen J."/>
            <person name="Cheng J."/>
            <person name="Xu D."/>
            <person name="Hellsten U."/>
            <person name="May G."/>
            <person name="Yu Y."/>
            <person name="Sakurai T."/>
            <person name="Umezawa T."/>
            <person name="Bhattacharyya M."/>
            <person name="Sandhu D."/>
            <person name="Valliyodan B."/>
            <person name="Lindquist E."/>
            <person name="Peto M."/>
            <person name="Grant D."/>
            <person name="Shu S."/>
            <person name="Goodstein D."/>
            <person name="Barry K."/>
            <person name="Futrell-Griggs M."/>
            <person name="Abernathy B."/>
            <person name="Du J."/>
            <person name="Tian Z."/>
            <person name="Zhu L."/>
            <person name="Gill N."/>
            <person name="Joshi T."/>
            <person name="Libault M."/>
            <person name="Sethuraman A."/>
            <person name="Zhang X."/>
            <person name="Shinozaki K."/>
            <person name="Nguyen H."/>
            <person name="Wing R."/>
            <person name="Cregan P."/>
            <person name="Specht J."/>
            <person name="Grimwood J."/>
            <person name="Rokhsar D."/>
            <person name="Stacey G."/>
            <person name="Shoemaker R."/>
            <person name="Jackson S."/>
        </authorList>
    </citation>
    <scope>NUCLEOTIDE SEQUENCE</scope>
    <source>
        <tissue evidence="4">Callus</tissue>
    </source>
</reference>
<protein>
    <submittedName>
        <fullName evidence="4 5">Uncharacterized protein</fullName>
    </submittedName>
</protein>
<sequence>MWSPQARTQPRVSVAEKHRDTAFVLRSLLYVTMATLISRVSGPLSNGFLRLALMDVIVNPVVRFNYFNNLVDMERCMNGTRKIVEILGSRALRDFKFSNWFGERDFRFIGLALPLHQTDFPSMSYFYCWTVSSIWHYHGGCHYDEHFYFRVEDGEDDSSDARVKTI</sequence>
<dbReference type="EnsemblPlants" id="KRG99007">
    <property type="protein sequence ID" value="KRG99007"/>
    <property type="gene ID" value="GLYMA_18G113700"/>
</dbReference>
<dbReference type="eggNOG" id="KOG1238">
    <property type="taxonomic scope" value="Eukaryota"/>
</dbReference>
<dbReference type="InterPro" id="IPR051871">
    <property type="entry name" value="GMC_Oxidoreductase-Related"/>
</dbReference>
<evidence type="ECO:0000313" key="4">
    <source>
        <dbReference type="EMBL" id="KRG99007.1"/>
    </source>
</evidence>
<reference evidence="5" key="2">
    <citation type="submission" date="2018-02" db="UniProtKB">
        <authorList>
            <consortium name="EnsemblPlants"/>
        </authorList>
    </citation>
    <scope>IDENTIFICATION</scope>
    <source>
        <strain evidence="5">Williams 82</strain>
    </source>
</reference>
<dbReference type="PANTHER" id="PTHR45968:SF2">
    <property type="entry name" value="(R)-MANDELONITRILE LYASE-LIKE"/>
    <property type="match status" value="1"/>
</dbReference>
<dbReference type="SMR" id="K7MRD1"/>
<dbReference type="OrthoDB" id="269227at2759"/>
<dbReference type="Gene3D" id="3.30.410.40">
    <property type="match status" value="1"/>
</dbReference>
<evidence type="ECO:0000313" key="5">
    <source>
        <dbReference type="EnsemblPlants" id="KRG99007"/>
    </source>
</evidence>
<dbReference type="SUPFAM" id="SSF54373">
    <property type="entry name" value="FAD-linked reductases, C-terminal domain"/>
    <property type="match status" value="1"/>
</dbReference>
<evidence type="ECO:0000256" key="3">
    <source>
        <dbReference type="ARBA" id="ARBA00022827"/>
    </source>
</evidence>
<evidence type="ECO:0000256" key="2">
    <source>
        <dbReference type="ARBA" id="ARBA00022630"/>
    </source>
</evidence>
<evidence type="ECO:0000313" key="6">
    <source>
        <dbReference type="Proteomes" id="UP000008827"/>
    </source>
</evidence>
<dbReference type="STRING" id="3847.K7MRD1"/>
<accession>K7MRD1</accession>
<dbReference type="HOGENOM" id="CLU_1605630_0_0_1"/>
<dbReference type="AlphaFoldDB" id="K7MRD1"/>
<dbReference type="Proteomes" id="UP000008827">
    <property type="component" value="Chromosome 18"/>
</dbReference>
<dbReference type="PaxDb" id="3847-GLYMA18G14103.1"/>
<dbReference type="InParanoid" id="K7MRD1"/>
<dbReference type="PANTHER" id="PTHR45968">
    <property type="entry name" value="OSJNBA0019K04.7 PROTEIN"/>
    <property type="match status" value="1"/>
</dbReference>
<organism evidence="4">
    <name type="scientific">Glycine max</name>
    <name type="common">Soybean</name>
    <name type="synonym">Glycine hispida</name>
    <dbReference type="NCBI Taxonomy" id="3847"/>
    <lineage>
        <taxon>Eukaryota</taxon>
        <taxon>Viridiplantae</taxon>
        <taxon>Streptophyta</taxon>
        <taxon>Embryophyta</taxon>
        <taxon>Tracheophyta</taxon>
        <taxon>Spermatophyta</taxon>
        <taxon>Magnoliopsida</taxon>
        <taxon>eudicotyledons</taxon>
        <taxon>Gunneridae</taxon>
        <taxon>Pentapetalae</taxon>
        <taxon>rosids</taxon>
        <taxon>fabids</taxon>
        <taxon>Fabales</taxon>
        <taxon>Fabaceae</taxon>
        <taxon>Papilionoideae</taxon>
        <taxon>50 kb inversion clade</taxon>
        <taxon>NPAAA clade</taxon>
        <taxon>indigoferoid/millettioid clade</taxon>
        <taxon>Phaseoleae</taxon>
        <taxon>Glycine</taxon>
        <taxon>Glycine subgen. Soja</taxon>
    </lineage>
</organism>
<gene>
    <name evidence="4" type="ORF">GLYMA_18G113700</name>
</gene>